<evidence type="ECO:0000259" key="1">
    <source>
        <dbReference type="Pfam" id="PF02169"/>
    </source>
</evidence>
<dbReference type="Pfam" id="PF02169">
    <property type="entry name" value="LPP20"/>
    <property type="match status" value="1"/>
</dbReference>
<protein>
    <recommendedName>
        <fullName evidence="1">Lipoprotein LPP20-like domain-containing protein</fullName>
    </recommendedName>
</protein>
<accession>A0A382NLN2</accession>
<dbReference type="InterPro" id="IPR024952">
    <property type="entry name" value="LPP20-like_dom"/>
</dbReference>
<name>A0A382NLN2_9ZZZZ</name>
<sequence>MHSRTYFFLLITLLFLFSSSACKTVPTPLQEEEPSKPKVVVKPPDWVLGKGHPNFSQQRYLVGVGFSDMNSVSAKDSARSNLAKNLKVKIRSTMVDISTIEKTHIESVIETEVDTVLEGVEIKDGWLDQSKGVYYALAVVERSLAAASIKDKISKIEFALKRNLNEGAEAAKKGNVMNALSSYLSGYQKAPALPPLKSALHIITPSKKNPEPQDMSASEFESRVKRIVQNLNLATVSGDRQIVKTRKGVAKPLVAKVFLGTVEKEAPVSNIPVIFK</sequence>
<dbReference type="Gene3D" id="3.10.28.20">
    <property type="entry name" value="Acetamidase/Formamidase-like domains"/>
    <property type="match status" value="1"/>
</dbReference>
<dbReference type="AlphaFoldDB" id="A0A382NLN2"/>
<feature type="non-terminal residue" evidence="2">
    <location>
        <position position="276"/>
    </location>
</feature>
<proteinExistence type="predicted"/>
<evidence type="ECO:0000313" key="2">
    <source>
        <dbReference type="EMBL" id="SVC61398.1"/>
    </source>
</evidence>
<feature type="domain" description="Lipoprotein LPP20-like" evidence="1">
    <location>
        <begin position="44"/>
        <end position="140"/>
    </location>
</feature>
<organism evidence="2">
    <name type="scientific">marine metagenome</name>
    <dbReference type="NCBI Taxonomy" id="408172"/>
    <lineage>
        <taxon>unclassified sequences</taxon>
        <taxon>metagenomes</taxon>
        <taxon>ecological metagenomes</taxon>
    </lineage>
</organism>
<dbReference type="PROSITE" id="PS51257">
    <property type="entry name" value="PROKAR_LIPOPROTEIN"/>
    <property type="match status" value="1"/>
</dbReference>
<reference evidence="2" key="1">
    <citation type="submission" date="2018-05" db="EMBL/GenBank/DDBJ databases">
        <authorList>
            <person name="Lanie J.A."/>
            <person name="Ng W.-L."/>
            <person name="Kazmierczak K.M."/>
            <person name="Andrzejewski T.M."/>
            <person name="Davidsen T.M."/>
            <person name="Wayne K.J."/>
            <person name="Tettelin H."/>
            <person name="Glass J.I."/>
            <person name="Rusch D."/>
            <person name="Podicherti R."/>
            <person name="Tsui H.-C.T."/>
            <person name="Winkler M.E."/>
        </authorList>
    </citation>
    <scope>NUCLEOTIDE SEQUENCE</scope>
</reference>
<gene>
    <name evidence="2" type="ORF">METZ01_LOCUS314252</name>
</gene>
<dbReference type="EMBL" id="UINC01100950">
    <property type="protein sequence ID" value="SVC61398.1"/>
    <property type="molecule type" value="Genomic_DNA"/>
</dbReference>